<feature type="compositionally biased region" description="Low complexity" evidence="14">
    <location>
        <begin position="7632"/>
        <end position="7642"/>
    </location>
</feature>
<evidence type="ECO:0000259" key="18">
    <source>
        <dbReference type="PROSITE" id="PS51460"/>
    </source>
</evidence>
<dbReference type="SMART" id="SM00150">
    <property type="entry name" value="SPEC"/>
    <property type="match status" value="38"/>
</dbReference>
<feature type="domain" description="GAR" evidence="18">
    <location>
        <begin position="7398"/>
        <end position="7476"/>
    </location>
</feature>
<dbReference type="InterPro" id="IPR049538">
    <property type="entry name" value="PCN-like_spectrin-like_rpt"/>
</dbReference>
<dbReference type="InterPro" id="IPR011992">
    <property type="entry name" value="EF-hand-dom_pair"/>
</dbReference>
<feature type="coiled-coil region" evidence="13">
    <location>
        <begin position="5350"/>
        <end position="5396"/>
    </location>
</feature>
<feature type="coiled-coil region" evidence="13">
    <location>
        <begin position="1699"/>
        <end position="1737"/>
    </location>
</feature>
<comment type="subcellular location">
    <subcellularLocation>
        <location evidence="1">Cell membrane</location>
    </subcellularLocation>
    <subcellularLocation>
        <location evidence="2">Cytoplasm</location>
        <location evidence="2">Cytoskeleton</location>
    </subcellularLocation>
</comment>
<dbReference type="Gene3D" id="2.30.30.40">
    <property type="entry name" value="SH3 Domains"/>
    <property type="match status" value="1"/>
</dbReference>
<dbReference type="PANTHER" id="PTHR23169">
    <property type="entry name" value="ENVOPLAKIN"/>
    <property type="match status" value="1"/>
</dbReference>
<dbReference type="Pfam" id="PF21097">
    <property type="entry name" value="SR_plectin_7"/>
    <property type="match status" value="1"/>
</dbReference>
<dbReference type="SMART" id="SM00054">
    <property type="entry name" value="EFh"/>
    <property type="match status" value="2"/>
</dbReference>
<dbReference type="Pfam" id="PF21019">
    <property type="entry name" value="Spectrin_3"/>
    <property type="match status" value="1"/>
</dbReference>
<evidence type="ECO:0000313" key="19">
    <source>
        <dbReference type="Proteomes" id="UP001652642"/>
    </source>
</evidence>
<keyword evidence="6" id="KW-0597">Phosphoprotein</keyword>
<protein>
    <submittedName>
        <fullName evidence="20">Microtubule-actin cross-linking factor 1 isoform X1</fullName>
    </submittedName>
</protein>
<feature type="region of interest" description="Disordered" evidence="14">
    <location>
        <begin position="2206"/>
        <end position="2228"/>
    </location>
</feature>
<dbReference type="InterPro" id="IPR036872">
    <property type="entry name" value="CH_dom_sf"/>
</dbReference>
<accession>A0ABM5ETG1</accession>
<dbReference type="InterPro" id="IPR001452">
    <property type="entry name" value="SH3_domain"/>
</dbReference>
<evidence type="ECO:0000256" key="11">
    <source>
        <dbReference type="ARBA" id="ARBA00023212"/>
    </source>
</evidence>
<dbReference type="Gene3D" id="1.10.418.10">
    <property type="entry name" value="Calponin-like domain"/>
    <property type="match status" value="1"/>
</dbReference>
<feature type="coiled-coil region" evidence="13">
    <location>
        <begin position="1598"/>
        <end position="1628"/>
    </location>
</feature>
<evidence type="ECO:0000256" key="8">
    <source>
        <dbReference type="ARBA" id="ARBA00022737"/>
    </source>
</evidence>
<feature type="compositionally biased region" description="Basic and acidic residues" evidence="14">
    <location>
        <begin position="164"/>
        <end position="178"/>
    </location>
</feature>
<feature type="compositionally biased region" description="Basic residues" evidence="14">
    <location>
        <begin position="3237"/>
        <end position="3246"/>
    </location>
</feature>
<dbReference type="CDD" id="cd00176">
    <property type="entry name" value="SPEC"/>
    <property type="match status" value="15"/>
</dbReference>
<dbReference type="InterPro" id="IPR002048">
    <property type="entry name" value="EF_hand_dom"/>
</dbReference>
<evidence type="ECO:0000259" key="15">
    <source>
        <dbReference type="PROSITE" id="PS50002"/>
    </source>
</evidence>
<feature type="compositionally biased region" description="Acidic residues" evidence="14">
    <location>
        <begin position="3476"/>
        <end position="3485"/>
    </location>
</feature>
<feature type="compositionally biased region" description="Basic residues" evidence="14">
    <location>
        <begin position="25"/>
        <end position="40"/>
    </location>
</feature>
<keyword evidence="4" id="KW-1003">Cell membrane</keyword>
<keyword evidence="9" id="KW-0106">Calcium</keyword>
<dbReference type="InterPro" id="IPR041573">
    <property type="entry name" value="Desmoplakin_Spectrin-like"/>
</dbReference>
<evidence type="ECO:0000256" key="14">
    <source>
        <dbReference type="SAM" id="MobiDB-lite"/>
    </source>
</evidence>
<dbReference type="InterPro" id="IPR003108">
    <property type="entry name" value="GAR_dom"/>
</dbReference>
<feature type="coiled-coil region" evidence="13">
    <location>
        <begin position="6373"/>
        <end position="6400"/>
    </location>
</feature>
<dbReference type="Pfam" id="PF00435">
    <property type="entry name" value="Spectrin"/>
    <property type="match status" value="17"/>
</dbReference>
<feature type="compositionally biased region" description="Polar residues" evidence="14">
    <location>
        <begin position="3438"/>
        <end position="3453"/>
    </location>
</feature>
<dbReference type="InterPro" id="IPR001715">
    <property type="entry name" value="CH_dom"/>
</dbReference>
<keyword evidence="13" id="KW-0175">Coiled coil</keyword>
<evidence type="ECO:0000256" key="3">
    <source>
        <dbReference type="ARBA" id="ARBA00022443"/>
    </source>
</evidence>
<dbReference type="SUPFAM" id="SSF143575">
    <property type="entry name" value="GAS2 domain-like"/>
    <property type="match status" value="1"/>
</dbReference>
<dbReference type="Gene3D" id="1.20.58.1060">
    <property type="match status" value="1"/>
</dbReference>
<reference evidence="20" key="1">
    <citation type="submission" date="2025-08" db="UniProtKB">
        <authorList>
            <consortium name="RefSeq"/>
        </authorList>
    </citation>
    <scope>IDENTIFICATION</scope>
</reference>
<evidence type="ECO:0000256" key="10">
    <source>
        <dbReference type="ARBA" id="ARBA00023136"/>
    </source>
</evidence>
<dbReference type="SMART" id="SM01129">
    <property type="entry name" value="DELLA"/>
    <property type="match status" value="1"/>
</dbReference>
<evidence type="ECO:0000256" key="6">
    <source>
        <dbReference type="ARBA" id="ARBA00022553"/>
    </source>
</evidence>
<gene>
    <name evidence="20" type="primary">MACF1</name>
</gene>
<keyword evidence="3 12" id="KW-0728">SH3 domain</keyword>
<name>A0ABM5ETG1_9SAUR</name>
<dbReference type="Pfam" id="PF21020">
    <property type="entry name" value="Spectrin_4"/>
    <property type="match status" value="1"/>
</dbReference>
<dbReference type="PANTHER" id="PTHR23169:SF25">
    <property type="entry name" value="MICROTUBULE-ACTIN CROSS-LINKING FACTOR 1, ISOFORMS 1_2_3_4_5"/>
    <property type="match status" value="1"/>
</dbReference>
<feature type="compositionally biased region" description="Low complexity" evidence="14">
    <location>
        <begin position="7512"/>
        <end position="7547"/>
    </location>
</feature>
<dbReference type="InterPro" id="IPR001101">
    <property type="entry name" value="Plectin_repeat"/>
</dbReference>
<keyword evidence="8" id="KW-0677">Repeat</keyword>
<feature type="region of interest" description="Disordered" evidence="14">
    <location>
        <begin position="2130"/>
        <end position="2159"/>
    </location>
</feature>
<feature type="compositionally biased region" description="Polar residues" evidence="14">
    <location>
        <begin position="345"/>
        <end position="366"/>
    </location>
</feature>
<keyword evidence="19" id="KW-1185">Reference proteome</keyword>
<dbReference type="SUPFAM" id="SSF75399">
    <property type="entry name" value="Plakin repeat"/>
    <property type="match status" value="6"/>
</dbReference>
<evidence type="ECO:0000259" key="16">
    <source>
        <dbReference type="PROSITE" id="PS50021"/>
    </source>
</evidence>
<feature type="region of interest" description="Disordered" evidence="14">
    <location>
        <begin position="164"/>
        <end position="204"/>
    </location>
</feature>
<keyword evidence="10" id="KW-0472">Membrane</keyword>
<feature type="coiled-coil region" evidence="13">
    <location>
        <begin position="4429"/>
        <end position="4456"/>
    </location>
</feature>
<sequence length="7706" mass="864410">MGNTLSCVKGQKEPPGEAGKAPLSPKKKTPFKWKRKGRKRMAPERGSPIVAAERPSKGAEMAGGEETAPMAVKKFRGAAAQAGGKDPVHSVSSQEEAHPTSELDGLDPGQVVQVRERFQGRLEKVQLVSSAGPASGSPGGHDPHLPGEGTTVVARLLDNPAEQNREKVASQVVAHERPPGCGSSRAVLVPLQPEGPARGGLEDEEGSVVVVCRSWEQPKPQTPVTVVEEFLEAWPSEEGTGSLSSSTWGASWTVEKGTLSELSTPSPMVDQVDTPDRPPCPPLAPDPSSGLWAKLPTSQTQSSSFSESCSGTFLYSSGYGSDSAQPRGKGPGTGTSAGVTPGGISASSQWARGPQQRTAAEETQQPARGRISDIYISGESGDMSAKEKLLLWTQKVTAGYVGVKCTNFSSCWSDGKMFNAIIHRYRPDLVDMERVQIQSSRENLEQAFEIAERLGVTRLLDAEDVDVPSPDEKSVITYVSSIYDAFPKVPEGGEGISATEVDTRWLEYQNNIETLISWIKQHTLMMSDKSFPQNPVELKALYNQYIHFKETEIPAKQQEKRNIEELYKLLEAWIEFGRIKLPQGYHPNDVEEEWGKLIVDMLEREKLLRPAVERLELLLQIANKIQNGTLSCEEKLTLARNTLQADEAHLGSGQPVQYESDVVMYLQECEGLLRQLQVDVQILRDENYYQLEELVFKIVRLQDELVTLRLECTNLYRKGHFSSPSSLDLVQPSSLSTRHLKADPLLKGMHTTAAASTSWFRKPMTRAELVAVSSSEDEGNLRFVYELLSWVEEMQMKLERAEWGSDLPSVESQLEVQRHIQSGVEDIGSSVKEARMYENKMSQNFRTSYIETLGKLEVQYGKLMETSSFRLRHLQSLYEFVSRATAELIWLNEKEEEELAYDWSDNNPNMAAKRNYFLELTAELEEKQDVFHSLQDTAEMLSLENHPAKQTVEAYSAAVQTQWQWIKQLCLCVDQHVEENTAYFQFFSDARESETYLKNLQDTIRRKYSCDRNTSLTRLEDLLQDSMDEKEQLIRSKSSVASLVGRSKSIIQLKPRNPDHALKNSISVRAICDYRQIEITICRNDECVLEDNSQRTKWKVISPTGNEAMVPSVCFLVPPPNKEAMDVASRVEQLYQKVMALWHQLHVNMKSLVSWNYLRKDISLVQSWTIEKLRALPPGECHQSMRNLEVHHQDFLEDSQDSEVFSVADRLRLEEEVDSCKEHFQQLMQSVENEDKDETASRTYLSELKNIRLHLEECEQRLVGTIRTPSSTRTDGDALQENTFRIAEQERLKEDLHRLKADMEQLSERCNIFLHKSPTGSSTPHLRSELNLLVEKMDHVYGLSSVYLDKLKTVDVIIRNTQGAESLVKGYEVKLSQEEAVPADLAAIRSHRATLQQWVSEVSEKKTIFSTLEEDLAKAKVVADQLYRLKQEHSPDLERYQEKGTQLWDRWQRVSLQMETRQSELESIEQVLSDYRNCHGALIQWIEEAMAQQELMKPGQAEESKVLSEQLSQQMALFAEIEANQAKLDQCQKLSQQYSAAVKDYELQLMTYRAFVESQQKSPVKRRRVLSSSDTITQEFMDLRTRYTALVTLTTQHVKYISDALRRLEEEEKIVEEEKQEHVEKVKELLGWVTSFKHSAQFKSIPPKNEELREIEKSILDQQVLNEELAARKEQVSEAVKTAQIFLAKHGPKLSGQEKEQISSQLNLLQETYDQLCSELAEQLQQLQSQMAQETAHKETEGVAGLLDLSTMEVFPIFEATQRGLLDQETGLRLLETQVVTGGLMVPGMHEKLSLAEGLARGIIDCRVYQLLQELERATQLVESTALRGKRVLPVVAAMEEGAISESMGLKISEGQLLTGGLIDPSGHGKIGLEEAVQRDVLTPHLHGELVSRLSSCKDLLDPNSAKKTSLNDLMQQCILHPETGLRVLPVERLAGGMVSLKPGQEGSLFHAVEEAQAEKQSAGRLLEAQLFAGGIADPQSGHRLTVNEAVQQNLIDRDLACALLVQQLQTGGIVDTVTGEKLLLDEAVRKGLVSSQTAVMTLEHLWTLRGLLWPESGEVLPLRDALDQGALSSELAQTTLSNRQFIQALYIPETREVLPWEKAVDCGLLSKRVVEKLRSVHLPDIMPNMSLADSPGKLEKNTLSSVSPVDHTDQSEPPVKSLEEKLLFFLMTHSYVNVHSGQKLLLADGELSRIAEILEPAQENRSDAHLFDGSKPQPQDRDALGGRKASVVEGESVSSELAWEELGFDVSASEKELEGNLPSSVCPATKKGKVEIEPPPVRDTGSSMNVKEDKKEENFAGDFRTEVGDSQGEPGVATMIRNRNEVELPECKSVTDSRLEIEPELDDVRLAEQATEGEKVFFKNHDGVFENGRNLVGKGTSMSVGVSEEVEKSRHLKEKGNVTFSVTDEGSEMADCSNVKKVENGSVEMLLDQPEWKTMHEHTKERQEGEAHLHPNGSLPLLKESMDVDKDSTLNVLVAQLHSGGIINEQTGKKMLLDESIACGIVPSHTAIKLMEELKMFGGFFEAETCEPLTTEEVIGEGLMDEKLLQKVLASDPAISGVIDPLSKNIYSIKDASEAGLLDKETAARILEGQVVTGGIVDFKRGKKLSVTLASKLGLVHQPTQEDLKKLEKASKGKSTDHETKEKLVTMQAEISGIFEPRTKEPLTITQAVEKGLLSREKAVHLLTKQVADGGILHHKTGMRLSVDDAVEHGLVDQVFYEDLKKAESVCLHRYIHPETKVLLSLPQAISLGLISSEFHSKIQAIQASTGSIFDPVSHQKLTLAQAVKEGLLPKPVMEKAMQSSEMKQAIIYPDSCRLVPYSELVRKSKIDIESGQRYLEVVPFRDLKDEGSGDILPCSQAVKLGKVDLMLAMRLLQAQAETGGILEPSTGQRLSLATALEQEVVDEDAAKVIAVDQLLTGGIIDTQSGERVTLKEAVAKGLMGKKLAGAIRKIVPKSKKGSGHEDSEECAGYQPQMFFQNGTSRAEIPALRNSSMESNNERQTMLPEGMKQRATEDAAADSLKEAQEMLQETRKSVPPSLPLTSVPESLAGQILGDSTLAPELASVLDPVGAGRVKVQKKEARRKSKLRKEDLLKGGLEEEAGCDQGIEEARKGISSQEEVTMDQKLKGDEEPTQTMSAQEQSGSSVLVFEEARKAVCLETVEELTSKELSSTHQGEQEKIGVNSKELASVAESRKQASNEMLIEGTRVGPPRPESDLRAPIPSESVYLETTKNKKKPKKNKKPGPVLKEPVRSPESSQGRESRLVPDATETLMKRIKEESTSGAPESFQESISDGRLMSDLAGEVKRHDHQPFGKEKKKARVKENIKDDPKVTVTSGTETHRYLPEQEPRTLCDSSDTVVGKVVDVLGEKAVAEMPTKPFILNDQALRMIAGDETKSCVPSEPTMEDLQSREAPEDETTCRSSMPLLTPENAAQEVTGQDGSNDVTASSPAARAEETRPVDSKGSRVTELLELAEQEQEFPGDEKDSFTSPLGEKEEKRNGGRGNAGEPSCVVEAGEERRQEATAQTKAPHNKQLCLEHDEKLVALLSRVRGIEMRIQKVQLSELSLATLQDLLRQAEALDMELKNLSGPVNQELEVVRRVVASRPQEVPEQLMKALEKDAKNLQKSFGSVNDALASWLLSLRTAAETEKTKILAQHEKLQSKLEGLLSWVSDTTRSLESLESPPAMEEASALNACLQVYKELSQPLADVKAQLDATAFDIQFFISEHAQDLSPEQSRQLLRLLNELQRSFQELSERRATRAEVLRVCLQQAEQTDQTLQEQQAIRGQKLEELCSWLNQAEARLPAPQGSTREAGGDLLTLEQRQRDVKELQRNMHSRAASFASVLKATEEFLEENQAKLDPAALGSMQASLRQAKERYQSLQERAEAAQKELEAAVSTVVQQQTEKVRAVKDFEENQNRIESLLQRVASLEQPREPTAATLRPLGQGGARGQDSPDGRLEEGDRAEEDLDSHYQSLKAHHQELLSQQQDVILATQSAQAFLDKQDHNLTAEEKQRLQSKGERLKSQYADTLSRSEVRLKHVQALRDELQKFLRDHLEFEAWLGQAEQELEKMHAGDASLASLQPMLLRQSSFSEDVISHKGDLRFVTMSGQKVLDAEKVATHAAGGPPGHEVVDAGALVKSKLDDATRRYGALHSKCGALGSHLNLLLDRSQQFQDVSESLRTWLQKSEEAVATLLSEAISSDPAVLQKQLASAKHLQEDLAEHQVPVEKLEKAARSLWEIHDSPVPDHRGIQQTTDSIVSRFQSLSSRMAERSDLLQKSIAHSQSVQEGLESLLQSMGDIEKSLQKEKAAAFSSTSVQEALAANMKVKQDLARQKSSLEATREMVTGFMETADRATAAALQSKLAEVTACFARLQQQQQEKEDALKGLLPKMEQYEQLSEKLQQFTESQARLLASGNQPDRDIAHFSQQIQELNSEMKQRQEDLEMVEHLAAELSSCGFVASDSSLHQEKLRSLRKDFLQLQKAAREREKGASSCQEQLDEFRKLVGSLRQWLKETEGNVPPTETSLGTYELEKRKQQIEVLLEEWKGKGALVEDINHRGMVLENLIVEITAPDGQSKTGSVLPAGGSAVGSVNGYHTCKDLTDIQCDVSDVNQQYEGLGATLRGRQEQLAAVLAKTRATQEEVGSILQWLELKEQTLKEFEGCSSPTKSEAVRAQAEHNKAFLTELEQNTEKVQKAKESLSGLLEKYPESPEAGNWKRTLEDLDSRWVRANQVTAERQQKLEKSANELASFQVAEGQLRPWLTEKELMMSVLGPLSIDPNMLNAQKQQVQFMLKEFEARKPQYDQLNQAAESILPSPGEASPAAGPMREELQAVNRKWTELTERLNSRSSQIDQAIVKSTQYQELLQALSEKVKAAGQRLGTPLVVGTQPEAVKQQLEETSEIRSDLEQLEGEMTEAEALCEELSLLVGEQYLKDELKKRLEAVGLPLKGLEDLAGDRMNRLQTALASSQQFQQMFDELQAWLEEKTRQQAQSGPISAKLERLQSQIQEQEELQKSLNQHSGTYEMIVLEGESFVLSASPGEEKANLQGQLVNLKANWEHLSRQIAERHSRLKECLQKAQKYQRHAEDLFPWVEDYRSKMMELELTLDPVQLEAALLRAKALLSDVEKRRSLLEMLNSAADILINASEMDEDDVRDEKAGINQKMDAITEELQTKTGSLEEMLQRLKEFQESFRNIEKKLEGTKHQLEIYEALGPQACSSKNLEKLRTQQEVLQALGPQVDYLRNFTRGLVEDAPEGSDSSHLLSQAEVAQRDYKAVQQKVDECCVLMESKLEGIGQFSNHVREMFSQLADLDDELDSMGPVGRDMDSLQSQAEDVHAFLHKLQQLRLDIQASEEQCKQMLEEEPSPDLIGLKRELETLNKQCSKLTERGKSRLEQVDTTLARVRDFYHKLKELNYVTATAEGSEALQWVVGTEVDVINQQLADFKLFQKEQVDPLQLKLQQVNGLGQGLIQSAGKNCDVQGLEHDMEEINARWNSLNKKVAQRIAQLQEALLHCGKFQDALEPLLSWLADTEELISNQKPPSAEYKVVKAQIQEQKLLQRLLDDRKATVEMIQAEGGRIAQSAEPADREKIIAQLDSLGSQWASLLGKAAARQNQLEEILALAKQFHETSEPIADWLSVTEKKLANSEPIGTQTAKIQQQIARHKALQEEIQSQAGAMTQALRIGQTLATLTCLAEQVSLAEKLDLLKARYTEVCDRCGRKAALLDQALSNARLFGEDEVEVLNWLAEVEDKLSSVSVKDFKRDILQRQHADQLALNDEIVNRKKTVDQAIKNGQALLKQTTGEEVLLIQEKLDGIKTRYSDITATSLKALRTLEQARQLATKFQSTHEELTGWMTQVEEELVSGGGSSPVREQIPQFQQRQKELKKEVMERRLILDTVNEVSRALLELVPWRAREGLDKLVSDTNERYKVISETIKQRVEEIDAAIQRSQQYEQAADAELAWVAETKRKLMALGPIRLEQDQTTAQLQVQKAFSIDIIRHKDSMDELLNQRSEIFGTCGEEQKAMLQEKTESLLRQYDDVSHLNSERYVRLERAQVLVNQFWETYEELSPWLDETQALIAQLPPPAIDHEHLKQQQEDMRQLRESIAEHKPHIDKLLKIGPQLKELNPEEGEMVEEKYVAAEAAYLRIKEEVRQRALGLDEAVSQSTQFHDKIEPMLETLETLSSRLRTPPLIPAEVEKIRECIGDNKNASMELEKLQPSFEALKRRGEELIGRSQGADKDLAAKEIQDKLDKMVFFWEDIRARAEEREIKFLDVLELAEKFWYDMAALLTTIRDTQDIVHDLESPGIDPSIIKQQVEAAETIKEETDSLHEELEFIRILGTDLIFACGETEKPEVKKSIDEMNSAWENLNKTWKERLERLEEAMQSAVQYQDTLQAMFDWLDNTVIKLCNMPPVGTDLNTVKEQLNEMKEFKMEVYQQQIEMEKLNHQGELMLKKATDETDRDIIREPLTELKHLWENLGEKIAHRQHKLEGALLALGQFQHALAELVAWLTHTEELLDAQRPINGDPRVIEVELAKHHVLKNDVLAHQATVETVNKAGNELLESSAGDEASSLRNRLETMNSCWASVLQKTEEREQQLQMTLQQAQGFHGEIEDFLLWLTRMENQLSASKPTGGLPETAREQLNAHMELYAQFKANEEVHSQLLAKGRLMLLSRDDSGSGSKTEQSVALLEQKWGLVSTKMEERKSKLEEALGLATEFQNSLQDFINWLTFAEQSINLASAPSLILNTVLSQIEDHKVFANEVNAHRDQIIGLDQSGNQLKFLSQKQDVVLIKNLLVSVQSRWEKVVQRSVERGRALDDARKRAKQFHEAWKKLVDWLEDAENHLDSELEISNDPDKIKLQLSKHKEFQKTLGGKQPVYDTTIRTGRALKEKAQFPEDTQTLDHLLGEVRDKWDTVCGKSVERQHKLEEALLFSGQFMDALQALVDWLYKVEPQLAEDQPVHGDLDLVMNLMDAHKVFQKELGKRTGTVQVLKRSGRELIENSRDDTTWVKVQLQELSNRWDTVCKMSVLKQTRLEQALKQAEEFRTAVHLLLEWLSEAEQTLRFRGALPDDAEALQSLIDTHKEFMKKVEEKRLDVNTAVSMGEVILTVCHPDCITTIKHWITIIRARFEEVLAWAKQHQQRLEAALSELVANAELLEELLAWIQWAETTLIQRDQDPAPQNIEQVKALIAEHQAFMEEMTRKQPDVDRVTKTYKRKATEPAHGPFIDKSRSSRKSLNQAAPPPMPILSQSEAKNPRIHQLSARWQQVWLLALERQRKLNDALDRLEELKEFANFDFDVWRKKYMRWMNHKKSRVMDFFRRIDKDQDGKITRQEFIDGILASKFPTTKLEMTAVADIFDRDGDGYIDYYEFVAALHPNKDAYRPTTDADKIEDEVTRQVAQCKCAKRFQVEQIGENKYRFFLGNQFGDSQQLRLVRILRSTVMVRVGGGWMALDEFLVKNDPCRARGRTNLELREKFILPEGASQGMAPFRSRGRRSKPSSRAASPTRSSSSASQSNHSCTSMPSSPATPASGTKTPHHFTRSYDKPWLVNSKAGTPLRGHDIADLHPPAAEVTPASSSKLKRPTFHSSRSSLAGDTSNSSSPVSSGAKSSRADPKKTASRPTSRAGSRASSRRGSDASDFDLLETQSACSDTSESSATGGQGGSRRGLAKPSKIPTMSKKTTTATPKTPGPKR</sequence>
<dbReference type="InterPro" id="IPR018247">
    <property type="entry name" value="EF_Hand_1_Ca_BS"/>
</dbReference>
<evidence type="ECO:0000256" key="5">
    <source>
        <dbReference type="ARBA" id="ARBA00022490"/>
    </source>
</evidence>
<feature type="region of interest" description="Disordered" evidence="14">
    <location>
        <begin position="7496"/>
        <end position="7554"/>
    </location>
</feature>
<evidence type="ECO:0000256" key="2">
    <source>
        <dbReference type="ARBA" id="ARBA00004245"/>
    </source>
</evidence>
<feature type="region of interest" description="Disordered" evidence="14">
    <location>
        <begin position="257"/>
        <end position="308"/>
    </location>
</feature>
<dbReference type="Pfam" id="PF13499">
    <property type="entry name" value="EF-hand_7"/>
    <property type="match status" value="1"/>
</dbReference>
<feature type="compositionally biased region" description="Polar residues" evidence="14">
    <location>
        <begin position="2996"/>
        <end position="3005"/>
    </location>
</feature>
<dbReference type="InterPro" id="IPR041615">
    <property type="entry name" value="Desmoplakin_SH3"/>
</dbReference>
<evidence type="ECO:0000256" key="1">
    <source>
        <dbReference type="ARBA" id="ARBA00004236"/>
    </source>
</evidence>
<dbReference type="RefSeq" id="XP_072836434.1">
    <property type="nucleotide sequence ID" value="XM_072980333.1"/>
</dbReference>
<dbReference type="PROSITE" id="PS50002">
    <property type="entry name" value="SH3"/>
    <property type="match status" value="1"/>
</dbReference>
<dbReference type="Pfam" id="PF18373">
    <property type="entry name" value="Spectrin_2"/>
    <property type="match status" value="1"/>
</dbReference>
<evidence type="ECO:0000256" key="7">
    <source>
        <dbReference type="ARBA" id="ARBA00022723"/>
    </source>
</evidence>
<dbReference type="InterPro" id="IPR002017">
    <property type="entry name" value="Spectrin_repeat"/>
</dbReference>
<feature type="region of interest" description="Disordered" evidence="14">
    <location>
        <begin position="3935"/>
        <end position="3972"/>
    </location>
</feature>
<dbReference type="Gene3D" id="1.10.238.10">
    <property type="entry name" value="EF-hand"/>
    <property type="match status" value="1"/>
</dbReference>
<evidence type="ECO:0000313" key="20">
    <source>
        <dbReference type="RefSeq" id="XP_072836434.1"/>
    </source>
</evidence>
<feature type="coiled-coil region" evidence="13">
    <location>
        <begin position="3869"/>
        <end position="3910"/>
    </location>
</feature>
<dbReference type="SMART" id="SM00250">
    <property type="entry name" value="PLEC"/>
    <property type="match status" value="17"/>
</dbReference>
<dbReference type="Gene3D" id="3.90.1290.10">
    <property type="entry name" value="Plakin repeat"/>
    <property type="match status" value="5"/>
</dbReference>
<dbReference type="Gene3D" id="3.30.920.20">
    <property type="entry name" value="Gas2-like domain"/>
    <property type="match status" value="1"/>
</dbReference>
<evidence type="ECO:0000259" key="17">
    <source>
        <dbReference type="PROSITE" id="PS50222"/>
    </source>
</evidence>
<feature type="region of interest" description="Disordered" evidence="14">
    <location>
        <begin position="320"/>
        <end position="366"/>
    </location>
</feature>
<keyword evidence="11" id="KW-0206">Cytoskeleton</keyword>
<dbReference type="SMART" id="SM00033">
    <property type="entry name" value="CH"/>
    <property type="match status" value="1"/>
</dbReference>
<dbReference type="InterPro" id="IPR043197">
    <property type="entry name" value="Plakin"/>
</dbReference>
<dbReference type="InterPro" id="IPR018159">
    <property type="entry name" value="Spectrin/alpha-actinin"/>
</dbReference>
<evidence type="ECO:0000256" key="9">
    <source>
        <dbReference type="ARBA" id="ARBA00022837"/>
    </source>
</evidence>
<feature type="domain" description="SH3" evidence="15">
    <location>
        <begin position="1063"/>
        <end position="1120"/>
    </location>
</feature>
<feature type="coiled-coil region" evidence="13">
    <location>
        <begin position="7152"/>
        <end position="7215"/>
    </location>
</feature>
<dbReference type="SUPFAM" id="SSF46966">
    <property type="entry name" value="Spectrin repeat"/>
    <property type="match status" value="28"/>
</dbReference>
<feature type="compositionally biased region" description="Polar residues" evidence="14">
    <location>
        <begin position="7657"/>
        <end position="7671"/>
    </location>
</feature>
<evidence type="ECO:0000256" key="12">
    <source>
        <dbReference type="PROSITE-ProRule" id="PRU00192"/>
    </source>
</evidence>
<feature type="domain" description="EF-hand" evidence="17">
    <location>
        <begin position="7358"/>
        <end position="7393"/>
    </location>
</feature>
<proteinExistence type="predicted"/>
<keyword evidence="7" id="KW-0479">Metal-binding</keyword>
<feature type="compositionally biased region" description="Basic and acidic residues" evidence="14">
    <location>
        <begin position="3958"/>
        <end position="3967"/>
    </location>
</feature>
<dbReference type="Gene3D" id="1.20.58.60">
    <property type="match status" value="32"/>
</dbReference>
<feature type="region of interest" description="Disordered" evidence="14">
    <location>
        <begin position="2261"/>
        <end position="2294"/>
    </location>
</feature>
<dbReference type="Pfam" id="PF02187">
    <property type="entry name" value="GAS2"/>
    <property type="match status" value="1"/>
</dbReference>
<dbReference type="GeneID" id="110082786"/>
<feature type="compositionally biased region" description="Basic and acidic residues" evidence="14">
    <location>
        <begin position="3486"/>
        <end position="3504"/>
    </location>
</feature>
<evidence type="ECO:0000256" key="13">
    <source>
        <dbReference type="SAM" id="Coils"/>
    </source>
</evidence>
<dbReference type="PROSITE" id="PS50021">
    <property type="entry name" value="CH"/>
    <property type="match status" value="1"/>
</dbReference>
<evidence type="ECO:0000256" key="4">
    <source>
        <dbReference type="ARBA" id="ARBA00022475"/>
    </source>
</evidence>
<feature type="coiled-coil region" evidence="13">
    <location>
        <begin position="5186"/>
        <end position="5220"/>
    </location>
</feature>
<feature type="region of interest" description="Disordered" evidence="14">
    <location>
        <begin position="3399"/>
        <end position="3535"/>
    </location>
</feature>
<dbReference type="InterPro" id="IPR035915">
    <property type="entry name" value="Plakin_repeat_sf"/>
</dbReference>
<dbReference type="Pfam" id="PF00307">
    <property type="entry name" value="CH"/>
    <property type="match status" value="1"/>
</dbReference>
<feature type="region of interest" description="Disordered" evidence="14">
    <location>
        <begin position="2996"/>
        <end position="3019"/>
    </location>
</feature>
<dbReference type="PROSITE" id="PS51460">
    <property type="entry name" value="GAR"/>
    <property type="match status" value="1"/>
</dbReference>
<feature type="region of interest" description="Disordered" evidence="14">
    <location>
        <begin position="7227"/>
        <end position="7262"/>
    </location>
</feature>
<keyword evidence="5" id="KW-0963">Cytoplasm</keyword>
<feature type="region of interest" description="Disordered" evidence="14">
    <location>
        <begin position="3170"/>
        <end position="3273"/>
    </location>
</feature>
<organism evidence="19 20">
    <name type="scientific">Pogona vitticeps</name>
    <name type="common">central bearded dragon</name>
    <dbReference type="NCBI Taxonomy" id="103695"/>
    <lineage>
        <taxon>Eukaryota</taxon>
        <taxon>Metazoa</taxon>
        <taxon>Chordata</taxon>
        <taxon>Craniata</taxon>
        <taxon>Vertebrata</taxon>
        <taxon>Euteleostomi</taxon>
        <taxon>Lepidosauria</taxon>
        <taxon>Squamata</taxon>
        <taxon>Bifurcata</taxon>
        <taxon>Unidentata</taxon>
        <taxon>Episquamata</taxon>
        <taxon>Toxicofera</taxon>
        <taxon>Iguania</taxon>
        <taxon>Acrodonta</taxon>
        <taxon>Agamidae</taxon>
        <taxon>Amphibolurinae</taxon>
        <taxon>Pogona</taxon>
    </lineage>
</organism>
<dbReference type="PROSITE" id="PS00018">
    <property type="entry name" value="EF_HAND_1"/>
    <property type="match status" value="2"/>
</dbReference>
<feature type="compositionally biased region" description="Low complexity" evidence="14">
    <location>
        <begin position="297"/>
        <end position="308"/>
    </location>
</feature>
<dbReference type="Pfam" id="PF17902">
    <property type="entry name" value="SH3_10"/>
    <property type="match status" value="1"/>
</dbReference>
<dbReference type="SUPFAM" id="SSF47576">
    <property type="entry name" value="Calponin-homology domain, CH-domain"/>
    <property type="match status" value="1"/>
</dbReference>
<feature type="coiled-coil region" evidence="13">
    <location>
        <begin position="4900"/>
        <end position="4934"/>
    </location>
</feature>
<feature type="compositionally biased region" description="Low complexity" evidence="14">
    <location>
        <begin position="7610"/>
        <end position="7622"/>
    </location>
</feature>
<dbReference type="SUPFAM" id="SSF47473">
    <property type="entry name" value="EF-hand"/>
    <property type="match status" value="1"/>
</dbReference>
<dbReference type="CDD" id="cd00051">
    <property type="entry name" value="EFh"/>
    <property type="match status" value="1"/>
</dbReference>
<dbReference type="InterPro" id="IPR036534">
    <property type="entry name" value="GAR_dom_sf"/>
</dbReference>
<feature type="region of interest" description="Disordered" evidence="14">
    <location>
        <begin position="1"/>
        <end position="151"/>
    </location>
</feature>
<feature type="domain" description="EF-hand" evidence="17">
    <location>
        <begin position="7322"/>
        <end position="7357"/>
    </location>
</feature>
<feature type="coiled-coil region" evidence="13">
    <location>
        <begin position="666"/>
        <end position="718"/>
    </location>
</feature>
<dbReference type="Pfam" id="PF00681">
    <property type="entry name" value="Plectin"/>
    <property type="match status" value="11"/>
</dbReference>
<feature type="compositionally biased region" description="Polar residues" evidence="14">
    <location>
        <begin position="7598"/>
        <end position="7609"/>
    </location>
</feature>
<feature type="compositionally biased region" description="Basic and acidic residues" evidence="14">
    <location>
        <begin position="2206"/>
        <end position="2226"/>
    </location>
</feature>
<feature type="compositionally biased region" description="Low complexity" evidence="14">
    <location>
        <begin position="7688"/>
        <end position="7700"/>
    </location>
</feature>
<feature type="compositionally biased region" description="Basic and acidic residues" evidence="14">
    <location>
        <begin position="114"/>
        <end position="124"/>
    </location>
</feature>
<feature type="region of interest" description="Disordered" evidence="14">
    <location>
        <begin position="7571"/>
        <end position="7706"/>
    </location>
</feature>
<feature type="domain" description="Calponin-homology (CH)" evidence="16">
    <location>
        <begin position="383"/>
        <end position="487"/>
    </location>
</feature>
<dbReference type="SMART" id="SM00243">
    <property type="entry name" value="GAS2"/>
    <property type="match status" value="1"/>
</dbReference>
<dbReference type="Proteomes" id="UP001652642">
    <property type="component" value="Chromosome 9"/>
</dbReference>
<dbReference type="PROSITE" id="PS50222">
    <property type="entry name" value="EF_HAND_2"/>
    <property type="match status" value="2"/>
</dbReference>
<feature type="compositionally biased region" description="Basic and acidic residues" evidence="14">
    <location>
        <begin position="3457"/>
        <end position="3470"/>
    </location>
</feature>